<proteinExistence type="predicted"/>
<protein>
    <submittedName>
        <fullName evidence="1">Uncharacterized protein</fullName>
    </submittedName>
</protein>
<organism evidence="1">
    <name type="scientific">Manihot esculenta</name>
    <name type="common">Cassava</name>
    <name type="synonym">Jatropha manihot</name>
    <dbReference type="NCBI Taxonomy" id="3983"/>
    <lineage>
        <taxon>Eukaryota</taxon>
        <taxon>Viridiplantae</taxon>
        <taxon>Streptophyta</taxon>
        <taxon>Embryophyta</taxon>
        <taxon>Tracheophyta</taxon>
        <taxon>Spermatophyta</taxon>
        <taxon>Magnoliopsida</taxon>
        <taxon>eudicotyledons</taxon>
        <taxon>Gunneridae</taxon>
        <taxon>Pentapetalae</taxon>
        <taxon>rosids</taxon>
        <taxon>fabids</taxon>
        <taxon>Malpighiales</taxon>
        <taxon>Euphorbiaceae</taxon>
        <taxon>Crotonoideae</taxon>
        <taxon>Manihoteae</taxon>
        <taxon>Manihot</taxon>
    </lineage>
</organism>
<sequence>MCSPHEVTCANFSKFCYHYTLDISVPMSWCGVIIPEPVLK</sequence>
<name>A0A2C9WN89_MANES</name>
<gene>
    <name evidence="1" type="ORF">MANES_01G230300</name>
</gene>
<evidence type="ECO:0000313" key="1">
    <source>
        <dbReference type="EMBL" id="OAY61955.1"/>
    </source>
</evidence>
<dbReference type="AlphaFoldDB" id="A0A2C9WN89"/>
<dbReference type="EMBL" id="CM004387">
    <property type="protein sequence ID" value="OAY61955.1"/>
    <property type="molecule type" value="Genomic_DNA"/>
</dbReference>
<reference evidence="1" key="1">
    <citation type="submission" date="2016-02" db="EMBL/GenBank/DDBJ databases">
        <title>WGS assembly of Manihot esculenta.</title>
        <authorList>
            <person name="Bredeson J.V."/>
            <person name="Prochnik S.E."/>
            <person name="Lyons J.B."/>
            <person name="Schmutz J."/>
            <person name="Grimwood J."/>
            <person name="Vrebalov J."/>
            <person name="Bart R.S."/>
            <person name="Amuge T."/>
            <person name="Ferguson M.E."/>
            <person name="Green R."/>
            <person name="Putnam N."/>
            <person name="Stites J."/>
            <person name="Rounsley S."/>
            <person name="Rokhsar D.S."/>
        </authorList>
    </citation>
    <scope>NUCLEOTIDE SEQUENCE [LARGE SCALE GENOMIC DNA]</scope>
    <source>
        <tissue evidence="1">Leaf</tissue>
    </source>
</reference>
<accession>A0A2C9WN89</accession>